<dbReference type="GO" id="GO:0000156">
    <property type="term" value="F:phosphorelay response regulator activity"/>
    <property type="evidence" value="ECO:0007669"/>
    <property type="project" value="InterPro"/>
</dbReference>
<dbReference type="Proteomes" id="UP000264217">
    <property type="component" value="Unassembled WGS sequence"/>
</dbReference>
<dbReference type="Pfam" id="PF00072">
    <property type="entry name" value="Response_reg"/>
    <property type="match status" value="1"/>
</dbReference>
<dbReference type="OrthoDB" id="9787344at2"/>
<sequence length="226" mass="25340">MEISCVVIDDERHAVDVIETFIRQTRGLIFQAGYTDPLRALDELRKKPADLAFIDVDMAAVNGLTLAEKLPVSTTIVFTTSYREYAVEAYAIAAADYLLKPISYERFLQCIERIKERLAPALNPPQLFVKDHRKGKNVPVLLEEITYISAALNYLELHFQDTKILLYGGLTELKSRLPENFVRIHRSYVINTAQIRTKAATSVTLNCGSVIPVGRSYSGAFKKATG</sequence>
<keyword evidence="4" id="KW-0238">DNA-binding</keyword>
<feature type="modified residue" description="4-aspartylphosphate" evidence="1">
    <location>
        <position position="55"/>
    </location>
</feature>
<keyword evidence="1" id="KW-0597">Phosphoprotein</keyword>
<accession>A0A372NUD5</accession>
<organism evidence="4 5">
    <name type="scientific">Mucilaginibacter conchicola</name>
    <dbReference type="NCBI Taxonomy" id="2303333"/>
    <lineage>
        <taxon>Bacteria</taxon>
        <taxon>Pseudomonadati</taxon>
        <taxon>Bacteroidota</taxon>
        <taxon>Sphingobacteriia</taxon>
        <taxon>Sphingobacteriales</taxon>
        <taxon>Sphingobacteriaceae</taxon>
        <taxon>Mucilaginibacter</taxon>
    </lineage>
</organism>
<dbReference type="SUPFAM" id="SSF52172">
    <property type="entry name" value="CheY-like"/>
    <property type="match status" value="1"/>
</dbReference>
<dbReference type="Pfam" id="PF04397">
    <property type="entry name" value="LytTR"/>
    <property type="match status" value="1"/>
</dbReference>
<dbReference type="PANTHER" id="PTHR37299:SF1">
    <property type="entry name" value="STAGE 0 SPORULATION PROTEIN A HOMOLOG"/>
    <property type="match status" value="1"/>
</dbReference>
<evidence type="ECO:0000259" key="2">
    <source>
        <dbReference type="PROSITE" id="PS50110"/>
    </source>
</evidence>
<reference evidence="4 5" key="1">
    <citation type="submission" date="2018-08" db="EMBL/GenBank/DDBJ databases">
        <title>Mucilaginibacter sp. MYSH2.</title>
        <authorList>
            <person name="Seo T."/>
        </authorList>
    </citation>
    <scope>NUCLEOTIDE SEQUENCE [LARGE SCALE GENOMIC DNA]</scope>
    <source>
        <strain evidence="4 5">MYSH2</strain>
    </source>
</reference>
<dbReference type="GO" id="GO:0003677">
    <property type="term" value="F:DNA binding"/>
    <property type="evidence" value="ECO:0007669"/>
    <property type="project" value="UniProtKB-KW"/>
</dbReference>
<dbReference type="Gene3D" id="3.40.50.2300">
    <property type="match status" value="1"/>
</dbReference>
<dbReference type="RefSeq" id="WP_117392592.1">
    <property type="nucleotide sequence ID" value="NZ_QWDC01000002.1"/>
</dbReference>
<evidence type="ECO:0000256" key="1">
    <source>
        <dbReference type="PROSITE-ProRule" id="PRU00169"/>
    </source>
</evidence>
<dbReference type="PROSITE" id="PS50110">
    <property type="entry name" value="RESPONSE_REGULATORY"/>
    <property type="match status" value="1"/>
</dbReference>
<evidence type="ECO:0000259" key="3">
    <source>
        <dbReference type="PROSITE" id="PS50930"/>
    </source>
</evidence>
<dbReference type="InterPro" id="IPR001789">
    <property type="entry name" value="Sig_transdc_resp-reg_receiver"/>
</dbReference>
<keyword evidence="5" id="KW-1185">Reference proteome</keyword>
<dbReference type="SMART" id="SM00448">
    <property type="entry name" value="REC"/>
    <property type="match status" value="1"/>
</dbReference>
<dbReference type="SMART" id="SM00850">
    <property type="entry name" value="LytTR"/>
    <property type="match status" value="1"/>
</dbReference>
<gene>
    <name evidence="4" type="ORF">D0C36_15950</name>
</gene>
<dbReference type="AlphaFoldDB" id="A0A372NUD5"/>
<dbReference type="EMBL" id="QWDC01000002">
    <property type="protein sequence ID" value="RFZ92883.1"/>
    <property type="molecule type" value="Genomic_DNA"/>
</dbReference>
<name>A0A372NUD5_9SPHI</name>
<dbReference type="InterPro" id="IPR046947">
    <property type="entry name" value="LytR-like"/>
</dbReference>
<dbReference type="Gene3D" id="2.40.50.1020">
    <property type="entry name" value="LytTr DNA-binding domain"/>
    <property type="match status" value="1"/>
</dbReference>
<dbReference type="InterPro" id="IPR007492">
    <property type="entry name" value="LytTR_DNA-bd_dom"/>
</dbReference>
<evidence type="ECO:0000313" key="4">
    <source>
        <dbReference type="EMBL" id="RFZ92883.1"/>
    </source>
</evidence>
<evidence type="ECO:0000313" key="5">
    <source>
        <dbReference type="Proteomes" id="UP000264217"/>
    </source>
</evidence>
<proteinExistence type="predicted"/>
<dbReference type="InterPro" id="IPR011006">
    <property type="entry name" value="CheY-like_superfamily"/>
</dbReference>
<dbReference type="PROSITE" id="PS50930">
    <property type="entry name" value="HTH_LYTTR"/>
    <property type="match status" value="1"/>
</dbReference>
<protein>
    <submittedName>
        <fullName evidence="4">DNA-binding response regulator</fullName>
    </submittedName>
</protein>
<feature type="domain" description="Response regulatory" evidence="2">
    <location>
        <begin position="4"/>
        <end position="115"/>
    </location>
</feature>
<dbReference type="PANTHER" id="PTHR37299">
    <property type="entry name" value="TRANSCRIPTIONAL REGULATOR-RELATED"/>
    <property type="match status" value="1"/>
</dbReference>
<feature type="domain" description="HTH LytTR-type" evidence="3">
    <location>
        <begin position="133"/>
        <end position="226"/>
    </location>
</feature>
<comment type="caution">
    <text evidence="4">The sequence shown here is derived from an EMBL/GenBank/DDBJ whole genome shotgun (WGS) entry which is preliminary data.</text>
</comment>